<reference evidence="1 2" key="1">
    <citation type="submission" date="2023-10" db="EMBL/GenBank/DDBJ databases">
        <authorList>
            <person name="Wang X.X."/>
        </authorList>
    </citation>
    <scope>NUCLEOTIDE SEQUENCE [LARGE SCALE GENOMIC DNA]</scope>
    <source>
        <strain evidence="1 2">NBRC 12816</strain>
    </source>
</reference>
<accession>A0ABU4JYY9</accession>
<keyword evidence="2" id="KW-1185">Reference proteome</keyword>
<comment type="caution">
    <text evidence="1">The sequence shown here is derived from an EMBL/GenBank/DDBJ whole genome shotgun (WGS) entry which is preliminary data.</text>
</comment>
<proteinExistence type="predicted"/>
<protein>
    <submittedName>
        <fullName evidence="1">Uncharacterized protein</fullName>
    </submittedName>
</protein>
<sequence length="64" mass="6916">MEDLKYTAGRIVEQVARHDMSVPDAIPLLAGLGVGTEADVEFALRGMINGEFSQLDVLVGWSLL</sequence>
<name>A0ABU4JYY9_9ACTN</name>
<dbReference type="Proteomes" id="UP001278571">
    <property type="component" value="Unassembled WGS sequence"/>
</dbReference>
<dbReference type="EMBL" id="JAWJZF010000133">
    <property type="protein sequence ID" value="MDX2290713.1"/>
    <property type="molecule type" value="Genomic_DNA"/>
</dbReference>
<organism evidence="1 2">
    <name type="scientific">Streptomyces roseolus</name>
    <dbReference type="NCBI Taxonomy" id="67358"/>
    <lineage>
        <taxon>Bacteria</taxon>
        <taxon>Bacillati</taxon>
        <taxon>Actinomycetota</taxon>
        <taxon>Actinomycetes</taxon>
        <taxon>Kitasatosporales</taxon>
        <taxon>Streptomycetaceae</taxon>
        <taxon>Streptomyces</taxon>
    </lineage>
</organism>
<evidence type="ECO:0000313" key="2">
    <source>
        <dbReference type="Proteomes" id="UP001278571"/>
    </source>
</evidence>
<evidence type="ECO:0000313" key="1">
    <source>
        <dbReference type="EMBL" id="MDX2290713.1"/>
    </source>
</evidence>
<dbReference type="RefSeq" id="WP_319007320.1">
    <property type="nucleotide sequence ID" value="NZ_JAWJZF010000133.1"/>
</dbReference>
<gene>
    <name evidence="1" type="ORF">R2363_00700</name>
</gene>